<reference key="2">
    <citation type="submission" date="2011-08" db="EMBL/GenBank/DDBJ databases">
        <title>Genome sequence of Naumovozyma castellii.</title>
        <authorList>
            <person name="Gordon J.L."/>
            <person name="Armisen D."/>
            <person name="Proux-Wera E."/>
            <person name="OhEigeartaigh S.S."/>
            <person name="Byrne K.P."/>
            <person name="Wolfe K.H."/>
        </authorList>
    </citation>
    <scope>NUCLEOTIDE SEQUENCE</scope>
    <source>
        <strain>Type strain:CBS 4309</strain>
    </source>
</reference>
<name>G0VG95_NAUCA</name>
<dbReference type="InterPro" id="IPR052693">
    <property type="entry name" value="Yeast_MDR_Regulatory"/>
</dbReference>
<dbReference type="FunCoup" id="G0VG95">
    <property type="interactions" value="70"/>
</dbReference>
<dbReference type="PANTHER" id="PTHR31405">
    <property type="entry name" value="TRANSCRIPTION FACTOR PDR8-RELATED"/>
    <property type="match status" value="1"/>
</dbReference>
<dbReference type="GO" id="GO:0008270">
    <property type="term" value="F:zinc ion binding"/>
    <property type="evidence" value="ECO:0007669"/>
    <property type="project" value="InterPro"/>
</dbReference>
<evidence type="ECO:0000259" key="2">
    <source>
        <dbReference type="PROSITE" id="PS50048"/>
    </source>
</evidence>
<dbReference type="PROSITE" id="PS50048">
    <property type="entry name" value="ZN2_CY6_FUNGAL_2"/>
    <property type="match status" value="1"/>
</dbReference>
<sequence length="856" mass="98129">MNSRDLEVEFPSSQRVQGGRPLETSPLSDSTKQPKKKRRKPITSCAFCRQRKLKCDQKRPICSTCIGRKLTTCVYADDNLSPNDSRYTGPHSVGSSNSSHGTESTTMMQAPPPNDLMYDSESELVERVKYSEKQLELVQNQDTQSSTSHSVPVGSTTKETCINPFKDFYFLQNKSYGRRILYGPTSMKTFIKKNHWGFLTKYNQLWSKVKIERTKWKKKRNISNLKELTMIEVDGNPNVHNLIAEVCTVLPTYEKTTSILESFFSEENYDLYELRTILDKNKVMTDFYTAFTPSTQLLPNGEKLIANLTPNNRKKNYYKIGVILMILAFAHYSETIPNAIYKFFIMLTGFTTGKTSYVERAQFLLLRHCYSQTFRNAGDNTHNVIIADLLSDAGITLGLNLDIKRNYFRQENEVGPLDLLENLWVWIVYADFDVAFLNGRPLTISTAHFNEQTWEVNPTDVPAIAKMKRFLKLARPMVNDFYNPNICPNLESFCENLLVFVENEFPPISYFTDKELISKVDVRSIRIFSSILRMLVSFYSLRFAVLMERSIDLKNHLIQTILISFSLVINCTVHFFEIDRKRFPEMLREDYPNITPYLGMSLSVINGLYPRVLSVFCALIYFKLTLFENGLLLAFDLEPQTWKLNTLRVPHNSSIHLMSSYNMYCQIFDSWYKADPDLKLVMARSHSFVIALALERTYRTVLEKTIEYRRRTEETWMSQIQKELDPTQMEEASNSVLPITNGSSSVSLSPPSLAAPPPIPNPKPPMGPSLVNVGMDPGLQPHLQNVAGTSITTTSSQTLPNVENLINAENQPEIQPEIAQMVSDDFWESYNIGWNQLINQPDPAKIFADIKQELNL</sequence>
<dbReference type="InParanoid" id="G0VG95"/>
<dbReference type="SUPFAM" id="SSF57701">
    <property type="entry name" value="Zn2/Cys6 DNA-binding domain"/>
    <property type="match status" value="1"/>
</dbReference>
<dbReference type="InterPro" id="IPR001138">
    <property type="entry name" value="Zn2Cys6_DnaBD"/>
</dbReference>
<feature type="region of interest" description="Disordered" evidence="1">
    <location>
        <begin position="80"/>
        <end position="107"/>
    </location>
</feature>
<feature type="compositionally biased region" description="Low complexity" evidence="1">
    <location>
        <begin position="743"/>
        <end position="752"/>
    </location>
</feature>
<evidence type="ECO:0000313" key="4">
    <source>
        <dbReference type="Proteomes" id="UP000001640"/>
    </source>
</evidence>
<dbReference type="CDD" id="cd00067">
    <property type="entry name" value="GAL4"/>
    <property type="match status" value="1"/>
</dbReference>
<dbReference type="RefSeq" id="XP_003676871.1">
    <property type="nucleotide sequence ID" value="XM_003676823.1"/>
</dbReference>
<keyword evidence="4" id="KW-1185">Reference proteome</keyword>
<dbReference type="PROSITE" id="PS00463">
    <property type="entry name" value="ZN2_CY6_FUNGAL_1"/>
    <property type="match status" value="1"/>
</dbReference>
<dbReference type="PANTHER" id="PTHR31405:SF8">
    <property type="entry name" value="TRANSCRIPTION FACTOR PDR8-RELATED"/>
    <property type="match status" value="1"/>
</dbReference>
<dbReference type="AlphaFoldDB" id="G0VG95"/>
<protein>
    <recommendedName>
        <fullName evidence="2">Zn(2)-C6 fungal-type domain-containing protein</fullName>
    </recommendedName>
</protein>
<feature type="compositionally biased region" description="Polar residues" evidence="1">
    <location>
        <begin position="93"/>
        <end position="107"/>
    </location>
</feature>
<feature type="compositionally biased region" description="Pro residues" evidence="1">
    <location>
        <begin position="753"/>
        <end position="763"/>
    </location>
</feature>
<accession>G0VG95</accession>
<dbReference type="GO" id="GO:0000981">
    <property type="term" value="F:DNA-binding transcription factor activity, RNA polymerase II-specific"/>
    <property type="evidence" value="ECO:0007669"/>
    <property type="project" value="InterPro"/>
</dbReference>
<dbReference type="OrthoDB" id="4356994at2759"/>
<feature type="domain" description="Zn(2)-C6 fungal-type" evidence="2">
    <location>
        <begin position="44"/>
        <end position="75"/>
    </location>
</feature>
<dbReference type="eggNOG" id="ENOG502SJDI">
    <property type="taxonomic scope" value="Eukaryota"/>
</dbReference>
<dbReference type="Proteomes" id="UP000001640">
    <property type="component" value="Chromosome 6"/>
</dbReference>
<dbReference type="OMA" id="LENLWVW"/>
<dbReference type="HOGENOM" id="CLU_010594_0_0_1"/>
<evidence type="ECO:0000256" key="1">
    <source>
        <dbReference type="SAM" id="MobiDB-lite"/>
    </source>
</evidence>
<dbReference type="GeneID" id="96904164"/>
<reference evidence="3 4" key="1">
    <citation type="journal article" date="2011" name="Proc. Natl. Acad. Sci. U.S.A.">
        <title>Evolutionary erosion of yeast sex chromosomes by mating-type switching accidents.</title>
        <authorList>
            <person name="Gordon J.L."/>
            <person name="Armisen D."/>
            <person name="Proux-Wera E."/>
            <person name="Oheigeartaigh S.S."/>
            <person name="Byrne K.P."/>
            <person name="Wolfe K.H."/>
        </authorList>
    </citation>
    <scope>NUCLEOTIDE SEQUENCE [LARGE SCALE GENOMIC DNA]</scope>
    <source>
        <strain evidence="4">ATCC 76901 / BCRC 22586 / CBS 4309 / NBRC 1992 / NRRL Y-12630</strain>
    </source>
</reference>
<feature type="region of interest" description="Disordered" evidence="1">
    <location>
        <begin position="737"/>
        <end position="763"/>
    </location>
</feature>
<dbReference type="InterPro" id="IPR036864">
    <property type="entry name" value="Zn2-C6_fun-type_DNA-bd_sf"/>
</dbReference>
<evidence type="ECO:0000313" key="3">
    <source>
        <dbReference type="EMBL" id="CCC70515.1"/>
    </source>
</evidence>
<dbReference type="Pfam" id="PF00172">
    <property type="entry name" value="Zn_clus"/>
    <property type="match status" value="1"/>
</dbReference>
<dbReference type="SMART" id="SM00066">
    <property type="entry name" value="GAL4"/>
    <property type="match status" value="1"/>
</dbReference>
<proteinExistence type="predicted"/>
<dbReference type="Gene3D" id="4.10.240.10">
    <property type="entry name" value="Zn(2)-C6 fungal-type DNA-binding domain"/>
    <property type="match status" value="1"/>
</dbReference>
<dbReference type="KEGG" id="ncs:NCAS_0F00310"/>
<organism evidence="3 4">
    <name type="scientific">Naumovozyma castellii</name>
    <name type="common">Yeast</name>
    <name type="synonym">Saccharomyces castellii</name>
    <dbReference type="NCBI Taxonomy" id="27288"/>
    <lineage>
        <taxon>Eukaryota</taxon>
        <taxon>Fungi</taxon>
        <taxon>Dikarya</taxon>
        <taxon>Ascomycota</taxon>
        <taxon>Saccharomycotina</taxon>
        <taxon>Saccharomycetes</taxon>
        <taxon>Saccharomycetales</taxon>
        <taxon>Saccharomycetaceae</taxon>
        <taxon>Naumovozyma</taxon>
    </lineage>
</organism>
<dbReference type="CDD" id="cd12148">
    <property type="entry name" value="fungal_TF_MHR"/>
    <property type="match status" value="1"/>
</dbReference>
<gene>
    <name evidence="3" type="primary">NCAS0F00310</name>
    <name evidence="3" type="ordered locus">NCAS_0F00310</name>
</gene>
<feature type="region of interest" description="Disordered" evidence="1">
    <location>
        <begin position="1"/>
        <end position="41"/>
    </location>
</feature>
<dbReference type="EMBL" id="HE576757">
    <property type="protein sequence ID" value="CCC70515.1"/>
    <property type="molecule type" value="Genomic_DNA"/>
</dbReference>